<keyword evidence="3" id="KW-1185">Reference proteome</keyword>
<evidence type="ECO:0000313" key="4">
    <source>
        <dbReference type="Proteomes" id="UP000321104"/>
    </source>
</evidence>
<dbReference type="Proteomes" id="UP000321104">
    <property type="component" value="Unassembled WGS sequence"/>
</dbReference>
<reference evidence="2 4" key="2">
    <citation type="submission" date="2019-07" db="EMBL/GenBank/DDBJ databases">
        <title>Whole genome shotgun sequence of Acetobacter indonesiensis NBRC 16471.</title>
        <authorList>
            <person name="Hosoyama A."/>
            <person name="Uohara A."/>
            <person name="Ohji S."/>
            <person name="Ichikawa N."/>
        </authorList>
    </citation>
    <scope>NUCLEOTIDE SEQUENCE [LARGE SCALE GENOMIC DNA]</scope>
    <source>
        <strain evidence="2 4">NBRC 16471</strain>
    </source>
</reference>
<reference evidence="1 3" key="1">
    <citation type="submission" date="2012-11" db="EMBL/GenBank/DDBJ databases">
        <title>Whole genome sequence of Acetobacter indonesiensis 5H-1.</title>
        <authorList>
            <person name="Azuma Y."/>
            <person name="Higashiura N."/>
            <person name="Hirakawa H."/>
            <person name="Matsushita K."/>
        </authorList>
    </citation>
    <scope>NUCLEOTIDE SEQUENCE [LARGE SCALE GENOMIC DNA]</scope>
    <source>
        <strain evidence="1 3">5H-1</strain>
    </source>
</reference>
<comment type="caution">
    <text evidence="2">The sequence shown here is derived from an EMBL/GenBank/DDBJ whole genome shotgun (WGS) entry which is preliminary data.</text>
</comment>
<organism evidence="2 4">
    <name type="scientific">Acetobacter indonesiensis</name>
    <dbReference type="NCBI Taxonomy" id="104101"/>
    <lineage>
        <taxon>Bacteria</taxon>
        <taxon>Pseudomonadati</taxon>
        <taxon>Pseudomonadota</taxon>
        <taxon>Alphaproteobacteria</taxon>
        <taxon>Acetobacterales</taxon>
        <taxon>Acetobacteraceae</taxon>
        <taxon>Acetobacter</taxon>
    </lineage>
</organism>
<gene>
    <name evidence="1" type="ORF">Abin_005_006</name>
    <name evidence="2" type="ORF">AIN02nite_27790</name>
</gene>
<dbReference type="RefSeq" id="WP_052948141.1">
    <property type="nucleotide sequence ID" value="NZ_BAMW01000005.1"/>
</dbReference>
<dbReference type="Proteomes" id="UP000032673">
    <property type="component" value="Unassembled WGS sequence"/>
</dbReference>
<name>A0A6N3T9A9_9PROT</name>
<protein>
    <submittedName>
        <fullName evidence="1">Oxidoreductase</fullName>
    </submittedName>
</protein>
<evidence type="ECO:0000313" key="2">
    <source>
        <dbReference type="EMBL" id="GEN04754.1"/>
    </source>
</evidence>
<accession>A0A6N3T9A9</accession>
<evidence type="ECO:0000313" key="1">
    <source>
        <dbReference type="EMBL" id="GAN61983.1"/>
    </source>
</evidence>
<evidence type="ECO:0000313" key="3">
    <source>
        <dbReference type="Proteomes" id="UP000032673"/>
    </source>
</evidence>
<proteinExistence type="predicted"/>
<dbReference type="EMBL" id="BJXQ01000026">
    <property type="protein sequence ID" value="GEN04754.1"/>
    <property type="molecule type" value="Genomic_DNA"/>
</dbReference>
<dbReference type="EMBL" id="BAMW01000005">
    <property type="protein sequence ID" value="GAN61983.1"/>
    <property type="molecule type" value="Genomic_DNA"/>
</dbReference>
<dbReference type="AlphaFoldDB" id="A0A6N3T9A9"/>
<sequence>MGYVFLYHTAYESFPVQVTIFLTKKAVMTLPDEIMFRKAMSYLATGVFVVPERVLTENNGTIISALPFSFYETVSTADLPSSEECDHGGREIALSILGRYHQAVAMLLASCNTNKFNFEIIERSSDVTAFVKESLVKIRRKLVETF</sequence>